<evidence type="ECO:0000256" key="1">
    <source>
        <dbReference type="SAM" id="MobiDB-lite"/>
    </source>
</evidence>
<evidence type="ECO:0000313" key="3">
    <source>
        <dbReference type="Proteomes" id="UP001217089"/>
    </source>
</evidence>
<comment type="caution">
    <text evidence="2">The sequence shown here is derived from an EMBL/GenBank/DDBJ whole genome shotgun (WGS) entry which is preliminary data.</text>
</comment>
<feature type="region of interest" description="Disordered" evidence="1">
    <location>
        <begin position="273"/>
        <end position="365"/>
    </location>
</feature>
<name>A0ABQ9F832_TEGGR</name>
<feature type="region of interest" description="Disordered" evidence="1">
    <location>
        <begin position="436"/>
        <end position="487"/>
    </location>
</feature>
<accession>A0ABQ9F832</accession>
<proteinExistence type="predicted"/>
<sequence length="588" mass="67729">MDPLQTGVVLSREKDVIAHGYVLYGLVKPAKDGGVQSAAGMANVIPRKRIYRMETIAELECFRDELMKRPLVLQPSVQAGSGIQKINCFFNVKKENWVMMINQNHPKIMGRIMMGIDAAKTEMKKGVPFILEYTFSDILRKLYFDIVGRPNTRFDKLVYMDCDHADMIVHYAGAFFNQGLTSSFKSKTGHIKFSFDDIVLPEVKLRTLNEAAAQRPSPIIQIVPEYKLTQILPGWQFQEAEVVVDEEEEEQEEEGAVGYQGIEISENSYVQYDDTKDSIEPPVNQKPGRIKGRANRNKASNRYEVPVELHVPKDPSPAVYNPNDDPPSYNKLKFSSEQTAQRYQNRNVPYGSTSKYNDDDDEDDSGFIRKLNEVNTGMQNVNLTSTTGNRYEQLNYNHKPSQDFKRQIEHPHEAYQCSPRESDFRHENQYHDKMYSPGNHGYHHVHQGSGSFGSSAADSGYDGENTDNGGFENAKHGRFHHHDDGQAYKYNNYHDNIHKDLNEHRQGSWKPYDNPAYKHDHSPKDPNKSMAAQVLQYQNYNHQPRSPRQLYDYNEREMEDKYSNRQYDTNSSSRGLQWTGLQKEERIL</sequence>
<feature type="compositionally biased region" description="Basic and acidic residues" evidence="1">
    <location>
        <begin position="516"/>
        <end position="527"/>
    </location>
</feature>
<protein>
    <submittedName>
        <fullName evidence="2">Uncharacterized protein</fullName>
    </submittedName>
</protein>
<feature type="compositionally biased region" description="Basic and acidic residues" evidence="1">
    <location>
        <begin position="553"/>
        <end position="563"/>
    </location>
</feature>
<evidence type="ECO:0000313" key="2">
    <source>
        <dbReference type="EMBL" id="KAJ8313519.1"/>
    </source>
</evidence>
<feature type="compositionally biased region" description="Polar residues" evidence="1">
    <location>
        <begin position="564"/>
        <end position="580"/>
    </location>
</feature>
<keyword evidence="3" id="KW-1185">Reference proteome</keyword>
<dbReference type="Proteomes" id="UP001217089">
    <property type="component" value="Unassembled WGS sequence"/>
</dbReference>
<feature type="compositionally biased region" description="Polar residues" evidence="1">
    <location>
        <begin position="333"/>
        <end position="355"/>
    </location>
</feature>
<feature type="compositionally biased region" description="Low complexity" evidence="1">
    <location>
        <begin position="448"/>
        <end position="463"/>
    </location>
</feature>
<gene>
    <name evidence="2" type="ORF">KUTeg_008080</name>
</gene>
<organism evidence="2 3">
    <name type="scientific">Tegillarca granosa</name>
    <name type="common">Malaysian cockle</name>
    <name type="synonym">Anadara granosa</name>
    <dbReference type="NCBI Taxonomy" id="220873"/>
    <lineage>
        <taxon>Eukaryota</taxon>
        <taxon>Metazoa</taxon>
        <taxon>Spiralia</taxon>
        <taxon>Lophotrochozoa</taxon>
        <taxon>Mollusca</taxon>
        <taxon>Bivalvia</taxon>
        <taxon>Autobranchia</taxon>
        <taxon>Pteriomorphia</taxon>
        <taxon>Arcoida</taxon>
        <taxon>Arcoidea</taxon>
        <taxon>Arcidae</taxon>
        <taxon>Tegillarca</taxon>
    </lineage>
</organism>
<feature type="compositionally biased region" description="Polar residues" evidence="1">
    <location>
        <begin position="535"/>
        <end position="546"/>
    </location>
</feature>
<dbReference type="EMBL" id="JARBDR010000342">
    <property type="protein sequence ID" value="KAJ8313519.1"/>
    <property type="molecule type" value="Genomic_DNA"/>
</dbReference>
<reference evidence="2 3" key="1">
    <citation type="submission" date="2022-12" db="EMBL/GenBank/DDBJ databases">
        <title>Chromosome-level genome of Tegillarca granosa.</title>
        <authorList>
            <person name="Kim J."/>
        </authorList>
    </citation>
    <scope>NUCLEOTIDE SEQUENCE [LARGE SCALE GENOMIC DNA]</scope>
    <source>
        <strain evidence="2">Teg-2019</strain>
        <tissue evidence="2">Adductor muscle</tissue>
    </source>
</reference>
<feature type="region of interest" description="Disordered" evidence="1">
    <location>
        <begin position="504"/>
        <end position="588"/>
    </location>
</feature>